<dbReference type="EMBL" id="KZ308595">
    <property type="protein sequence ID" value="KAG8232130.1"/>
    <property type="molecule type" value="Genomic_DNA"/>
</dbReference>
<reference evidence="1" key="2">
    <citation type="submission" date="2017-10" db="EMBL/GenBank/DDBJ databases">
        <title>Ladona fulva Genome sequencing and assembly.</title>
        <authorList>
            <person name="Murali S."/>
            <person name="Richards S."/>
            <person name="Bandaranaike D."/>
            <person name="Bellair M."/>
            <person name="Blankenburg K."/>
            <person name="Chao H."/>
            <person name="Dinh H."/>
            <person name="Doddapaneni H."/>
            <person name="Dugan-Rocha S."/>
            <person name="Elkadiri S."/>
            <person name="Gnanaolivu R."/>
            <person name="Hernandez B."/>
            <person name="Skinner E."/>
            <person name="Javaid M."/>
            <person name="Lee S."/>
            <person name="Li M."/>
            <person name="Ming W."/>
            <person name="Munidasa M."/>
            <person name="Muniz J."/>
            <person name="Nguyen L."/>
            <person name="Hughes D."/>
            <person name="Osuji N."/>
            <person name="Pu L.-L."/>
            <person name="Puazo M."/>
            <person name="Qu C."/>
            <person name="Quiroz J."/>
            <person name="Raj R."/>
            <person name="Weissenberger G."/>
            <person name="Xin Y."/>
            <person name="Zou X."/>
            <person name="Han Y."/>
            <person name="Worley K."/>
            <person name="Muzny D."/>
            <person name="Gibbs R."/>
        </authorList>
    </citation>
    <scope>NUCLEOTIDE SEQUENCE</scope>
    <source>
        <strain evidence="1">Sampled in the wild</strain>
    </source>
</reference>
<proteinExistence type="predicted"/>
<accession>A0A8K0P1C4</accession>
<sequence length="121" mass="14169">MERYQDWNCEHTDLVDELIDFMEEKEIEILGLSETKCCGGGEKVLRLGYRLIWGGGREKKIGVDVIISERMWGMVVEVVRVNDRILKLRLGDKYQNILQEYTPQTGCKEEKIEDFLEILDN</sequence>
<evidence type="ECO:0000313" key="2">
    <source>
        <dbReference type="Proteomes" id="UP000792457"/>
    </source>
</evidence>
<name>A0A8K0P1C4_LADFU</name>
<organism evidence="1 2">
    <name type="scientific">Ladona fulva</name>
    <name type="common">Scarce chaser dragonfly</name>
    <name type="synonym">Libellula fulva</name>
    <dbReference type="NCBI Taxonomy" id="123851"/>
    <lineage>
        <taxon>Eukaryota</taxon>
        <taxon>Metazoa</taxon>
        <taxon>Ecdysozoa</taxon>
        <taxon>Arthropoda</taxon>
        <taxon>Hexapoda</taxon>
        <taxon>Insecta</taxon>
        <taxon>Pterygota</taxon>
        <taxon>Palaeoptera</taxon>
        <taxon>Odonata</taxon>
        <taxon>Epiprocta</taxon>
        <taxon>Anisoptera</taxon>
        <taxon>Libelluloidea</taxon>
        <taxon>Libellulidae</taxon>
        <taxon>Ladona</taxon>
    </lineage>
</organism>
<protein>
    <submittedName>
        <fullName evidence="1">Uncharacterized protein</fullName>
    </submittedName>
</protein>
<evidence type="ECO:0000313" key="1">
    <source>
        <dbReference type="EMBL" id="KAG8232130.1"/>
    </source>
</evidence>
<keyword evidence="2" id="KW-1185">Reference proteome</keyword>
<gene>
    <name evidence="1" type="ORF">J437_LFUL012139</name>
</gene>
<dbReference type="OrthoDB" id="5828726at2759"/>
<dbReference type="Proteomes" id="UP000792457">
    <property type="component" value="Unassembled WGS sequence"/>
</dbReference>
<reference evidence="1" key="1">
    <citation type="submission" date="2013-04" db="EMBL/GenBank/DDBJ databases">
        <authorList>
            <person name="Qu J."/>
            <person name="Murali S.C."/>
            <person name="Bandaranaike D."/>
            <person name="Bellair M."/>
            <person name="Blankenburg K."/>
            <person name="Chao H."/>
            <person name="Dinh H."/>
            <person name="Doddapaneni H."/>
            <person name="Downs B."/>
            <person name="Dugan-Rocha S."/>
            <person name="Elkadiri S."/>
            <person name="Gnanaolivu R.D."/>
            <person name="Hernandez B."/>
            <person name="Javaid M."/>
            <person name="Jayaseelan J.C."/>
            <person name="Lee S."/>
            <person name="Li M."/>
            <person name="Ming W."/>
            <person name="Munidasa M."/>
            <person name="Muniz J."/>
            <person name="Nguyen L."/>
            <person name="Ongeri F."/>
            <person name="Osuji N."/>
            <person name="Pu L.-L."/>
            <person name="Puazo M."/>
            <person name="Qu C."/>
            <person name="Quiroz J."/>
            <person name="Raj R."/>
            <person name="Weissenberger G."/>
            <person name="Xin Y."/>
            <person name="Zou X."/>
            <person name="Han Y."/>
            <person name="Richards S."/>
            <person name="Worley K."/>
            <person name="Muzny D."/>
            <person name="Gibbs R."/>
        </authorList>
    </citation>
    <scope>NUCLEOTIDE SEQUENCE</scope>
    <source>
        <strain evidence="1">Sampled in the wild</strain>
    </source>
</reference>
<comment type="caution">
    <text evidence="1">The sequence shown here is derived from an EMBL/GenBank/DDBJ whole genome shotgun (WGS) entry which is preliminary data.</text>
</comment>
<dbReference type="AlphaFoldDB" id="A0A8K0P1C4"/>
<dbReference type="Gene3D" id="3.60.10.10">
    <property type="entry name" value="Endonuclease/exonuclease/phosphatase"/>
    <property type="match status" value="1"/>
</dbReference>
<dbReference type="InterPro" id="IPR036691">
    <property type="entry name" value="Endo/exonu/phosph_ase_sf"/>
</dbReference>